<dbReference type="VEuPathDB" id="AmoebaDB:NfTy_065470"/>
<organism evidence="2 3">
    <name type="scientific">Naegleria fowleri</name>
    <name type="common">Brain eating amoeba</name>
    <dbReference type="NCBI Taxonomy" id="5763"/>
    <lineage>
        <taxon>Eukaryota</taxon>
        <taxon>Discoba</taxon>
        <taxon>Heterolobosea</taxon>
        <taxon>Tetramitia</taxon>
        <taxon>Eutetramitia</taxon>
        <taxon>Vahlkampfiidae</taxon>
        <taxon>Naegleria</taxon>
    </lineage>
</organism>
<sequence>MSKRKNCFPLNCDSNLGFNDEQKNGGKKLKLMPRNVRIVLIDFSNSFFRVGDDDQNEIRRWELLLKKKFSLQQEGKKKWLLNRELKYKHFFPIEFMNDKEFVLNHTKKYGYGLEFASPKLKQDRDFLMQVIQLSKDGFKVDVGELNHAWKIISGGDKCGDEYLKERLENDEMFFKKYFRGIEKSLNSNRSCLKHSNTIGKRFIGCSRF</sequence>
<dbReference type="Proteomes" id="UP000444721">
    <property type="component" value="Unassembled WGS sequence"/>
</dbReference>
<evidence type="ECO:0000259" key="1">
    <source>
        <dbReference type="Pfam" id="PF13475"/>
    </source>
</evidence>
<dbReference type="InterPro" id="IPR025197">
    <property type="entry name" value="DUF4116"/>
</dbReference>
<feature type="domain" description="DUF4116" evidence="1">
    <location>
        <begin position="98"/>
        <end position="135"/>
    </location>
</feature>
<dbReference type="AlphaFoldDB" id="A0A6A5BKD7"/>
<accession>A0A6A5BKD7</accession>
<name>A0A6A5BKD7_NAEFO</name>
<dbReference type="GeneID" id="68112558"/>
<keyword evidence="3" id="KW-1185">Reference proteome</keyword>
<dbReference type="VEuPathDB" id="AmoebaDB:NF0078890"/>
<dbReference type="Pfam" id="PF13475">
    <property type="entry name" value="DUF4116"/>
    <property type="match status" value="1"/>
</dbReference>
<gene>
    <name evidence="2" type="ORF">FDP41_005340</name>
</gene>
<protein>
    <recommendedName>
        <fullName evidence="1">DUF4116 domain-containing protein</fullName>
    </recommendedName>
</protein>
<evidence type="ECO:0000313" key="3">
    <source>
        <dbReference type="Proteomes" id="UP000444721"/>
    </source>
</evidence>
<dbReference type="EMBL" id="VFQX01000044">
    <property type="protein sequence ID" value="KAF0975346.1"/>
    <property type="molecule type" value="Genomic_DNA"/>
</dbReference>
<dbReference type="VEuPathDB" id="AmoebaDB:FDP41_005340"/>
<comment type="caution">
    <text evidence="2">The sequence shown here is derived from an EMBL/GenBank/DDBJ whole genome shotgun (WGS) entry which is preliminary data.</text>
</comment>
<reference evidence="2 3" key="1">
    <citation type="journal article" date="2019" name="Sci. Rep.">
        <title>Nanopore sequencing improves the draft genome of the human pathogenic amoeba Naegleria fowleri.</title>
        <authorList>
            <person name="Liechti N."/>
            <person name="Schurch N."/>
            <person name="Bruggmann R."/>
            <person name="Wittwer M."/>
        </authorList>
    </citation>
    <scope>NUCLEOTIDE SEQUENCE [LARGE SCALE GENOMIC DNA]</scope>
    <source>
        <strain evidence="2 3">ATCC 30894</strain>
    </source>
</reference>
<evidence type="ECO:0000313" key="2">
    <source>
        <dbReference type="EMBL" id="KAF0975346.1"/>
    </source>
</evidence>
<dbReference type="RefSeq" id="XP_044560059.1">
    <property type="nucleotide sequence ID" value="XM_044708854.1"/>
</dbReference>
<proteinExistence type="predicted"/>